<dbReference type="EMBL" id="OX459119">
    <property type="protein sequence ID" value="CAI9095341.1"/>
    <property type="molecule type" value="Genomic_DNA"/>
</dbReference>
<evidence type="ECO:0000256" key="5">
    <source>
        <dbReference type="ARBA" id="ARBA00023315"/>
    </source>
</evidence>
<keyword evidence="7" id="KW-1185">Reference proteome</keyword>
<dbReference type="AlphaFoldDB" id="A0AAV1CIY6"/>
<dbReference type="Proteomes" id="UP001161247">
    <property type="component" value="Chromosome 2"/>
</dbReference>
<gene>
    <name evidence="6" type="ORF">OLC1_LOCUS6341</name>
</gene>
<evidence type="ECO:0000256" key="1">
    <source>
        <dbReference type="ARBA" id="ARBA00009861"/>
    </source>
</evidence>
<evidence type="ECO:0000313" key="7">
    <source>
        <dbReference type="Proteomes" id="UP001161247"/>
    </source>
</evidence>
<dbReference type="PANTHER" id="PTHR31623:SF17">
    <property type="entry name" value="F21J9.9"/>
    <property type="match status" value="1"/>
</dbReference>
<comment type="subunit">
    <text evidence="2">Monomer.</text>
</comment>
<dbReference type="Gene3D" id="3.30.559.10">
    <property type="entry name" value="Chloramphenicol acetyltransferase-like domain"/>
    <property type="match status" value="1"/>
</dbReference>
<evidence type="ECO:0000313" key="6">
    <source>
        <dbReference type="EMBL" id="CAI9095341.1"/>
    </source>
</evidence>
<dbReference type="PANTHER" id="PTHR31623">
    <property type="entry name" value="F21J9.9"/>
    <property type="match status" value="1"/>
</dbReference>
<reference evidence="6" key="1">
    <citation type="submission" date="2023-03" db="EMBL/GenBank/DDBJ databases">
        <authorList>
            <person name="Julca I."/>
        </authorList>
    </citation>
    <scope>NUCLEOTIDE SEQUENCE</scope>
</reference>
<keyword evidence="3" id="KW-0017">Alkaloid metabolism</keyword>
<comment type="similarity">
    <text evidence="1">Belongs to the plant acyltransferase family.</text>
</comment>
<keyword evidence="4" id="KW-0808">Transferase</keyword>
<dbReference type="InterPro" id="IPR023213">
    <property type="entry name" value="CAT-like_dom_sf"/>
</dbReference>
<evidence type="ECO:0000256" key="3">
    <source>
        <dbReference type="ARBA" id="ARBA00022589"/>
    </source>
</evidence>
<dbReference type="Pfam" id="PF02458">
    <property type="entry name" value="Transferase"/>
    <property type="match status" value="1"/>
</dbReference>
<sequence>MHPLSTILVGIDEPDYLKFLVHPEHLSSLDKNNVIGCPLLVQVNYFECGRVAITVSISHKVADASSISAFVNDWASMVARRQKNYVPSHRFNGASLLPPELEEVPAPSNTNINIRRRSENSSTNSRLKGIFLQRYENRATQIHGSWL</sequence>
<organism evidence="6 7">
    <name type="scientific">Oldenlandia corymbosa var. corymbosa</name>
    <dbReference type="NCBI Taxonomy" id="529605"/>
    <lineage>
        <taxon>Eukaryota</taxon>
        <taxon>Viridiplantae</taxon>
        <taxon>Streptophyta</taxon>
        <taxon>Embryophyta</taxon>
        <taxon>Tracheophyta</taxon>
        <taxon>Spermatophyta</taxon>
        <taxon>Magnoliopsida</taxon>
        <taxon>eudicotyledons</taxon>
        <taxon>Gunneridae</taxon>
        <taxon>Pentapetalae</taxon>
        <taxon>asterids</taxon>
        <taxon>lamiids</taxon>
        <taxon>Gentianales</taxon>
        <taxon>Rubiaceae</taxon>
        <taxon>Rubioideae</taxon>
        <taxon>Spermacoceae</taxon>
        <taxon>Hedyotis-Oldenlandia complex</taxon>
        <taxon>Oldenlandia</taxon>
    </lineage>
</organism>
<dbReference type="GO" id="GO:0016746">
    <property type="term" value="F:acyltransferase activity"/>
    <property type="evidence" value="ECO:0007669"/>
    <property type="project" value="UniProtKB-KW"/>
</dbReference>
<accession>A0AAV1CIY6</accession>
<proteinExistence type="inferred from homology"/>
<keyword evidence="5" id="KW-0012">Acyltransferase</keyword>
<evidence type="ECO:0000256" key="4">
    <source>
        <dbReference type="ARBA" id="ARBA00022679"/>
    </source>
</evidence>
<name>A0AAV1CIY6_OLDCO</name>
<dbReference type="GO" id="GO:0009820">
    <property type="term" value="P:alkaloid metabolic process"/>
    <property type="evidence" value="ECO:0007669"/>
    <property type="project" value="UniProtKB-KW"/>
</dbReference>
<evidence type="ECO:0000256" key="2">
    <source>
        <dbReference type="ARBA" id="ARBA00011245"/>
    </source>
</evidence>
<protein>
    <submittedName>
        <fullName evidence="6">OLC1v1031271C1</fullName>
    </submittedName>
</protein>